<dbReference type="RefSeq" id="WP_163104890.1">
    <property type="nucleotide sequence ID" value="NZ_JAAAWO010000001.1"/>
</dbReference>
<reference evidence="2 3" key="1">
    <citation type="submission" date="2020-01" db="EMBL/GenBank/DDBJ databases">
        <title>Genomes of bacteria type strains.</title>
        <authorList>
            <person name="Chen J."/>
            <person name="Zhu S."/>
            <person name="Yang J."/>
        </authorList>
    </citation>
    <scope>NUCLEOTIDE SEQUENCE [LARGE SCALE GENOMIC DNA]</scope>
    <source>
        <strain evidence="2 3">LMG 24078</strain>
    </source>
</reference>
<dbReference type="Pfam" id="PF04230">
    <property type="entry name" value="PS_pyruv_trans"/>
    <property type="match status" value="1"/>
</dbReference>
<evidence type="ECO:0000313" key="3">
    <source>
        <dbReference type="Proteomes" id="UP000471381"/>
    </source>
</evidence>
<feature type="domain" description="Polysaccharide pyruvyl transferase" evidence="1">
    <location>
        <begin position="13"/>
        <end position="233"/>
    </location>
</feature>
<evidence type="ECO:0000259" key="1">
    <source>
        <dbReference type="Pfam" id="PF04230"/>
    </source>
</evidence>
<protein>
    <recommendedName>
        <fullName evidence="1">Polysaccharide pyruvyl transferase domain-containing protein</fullName>
    </recommendedName>
</protein>
<organism evidence="2 3">
    <name type="scientific">Alteromonas genovensis</name>
    <dbReference type="NCBI Taxonomy" id="471225"/>
    <lineage>
        <taxon>Bacteria</taxon>
        <taxon>Pseudomonadati</taxon>
        <taxon>Pseudomonadota</taxon>
        <taxon>Gammaproteobacteria</taxon>
        <taxon>Alteromonadales</taxon>
        <taxon>Alteromonadaceae</taxon>
        <taxon>Alteromonas/Salinimonas group</taxon>
        <taxon>Alteromonas</taxon>
    </lineage>
</organism>
<dbReference type="Proteomes" id="UP000471381">
    <property type="component" value="Unassembled WGS sequence"/>
</dbReference>
<evidence type="ECO:0000313" key="2">
    <source>
        <dbReference type="EMBL" id="NDW14294.1"/>
    </source>
</evidence>
<proteinExistence type="predicted"/>
<sequence length="300" mass="34400">MKYCLYEYSNSDNLGDEIQSIAAKRFLPTIDYFVDRDNWDSSNVKEPARLIANGWYTHNNDMWLPSNEFISPLFISFHITPQARPVFEKKETLEFLQRHGPIGCRDFETKEFLQSRGVDAYFSGCLTLTLQTHDIPNKHNSTVFMDIPERLVSKMPSKLVDNQLTVKQYYDKTLLLLQKVDNKLGTTLARNIGFKRAQKLLDTYKGASLVITQRLHCALPCTAIGTPVVFLVPHYNDARYKGLISLTNHMSYDEFLENPSSILELNNREADKAKLLGEKLSTICNKFIADGIKPECYDLL</sequence>
<dbReference type="EMBL" id="JAAAWO010000001">
    <property type="protein sequence ID" value="NDW14294.1"/>
    <property type="molecule type" value="Genomic_DNA"/>
</dbReference>
<name>A0A6N9TAH3_9ALTE</name>
<keyword evidence="3" id="KW-1185">Reference proteome</keyword>
<gene>
    <name evidence="2" type="ORF">GTQ48_01930</name>
</gene>
<dbReference type="InterPro" id="IPR007345">
    <property type="entry name" value="Polysacch_pyruvyl_Trfase"/>
</dbReference>
<accession>A0A6N9TAH3</accession>
<comment type="caution">
    <text evidence="2">The sequence shown here is derived from an EMBL/GenBank/DDBJ whole genome shotgun (WGS) entry which is preliminary data.</text>
</comment>
<dbReference type="AlphaFoldDB" id="A0A6N9TAH3"/>